<feature type="non-terminal residue" evidence="4">
    <location>
        <position position="1"/>
    </location>
</feature>
<evidence type="ECO:0000256" key="1">
    <source>
        <dbReference type="ARBA" id="ARBA00007626"/>
    </source>
</evidence>
<organism evidence="4 5">
    <name type="scientific">Brassica napus</name>
    <name type="common">Rape</name>
    <dbReference type="NCBI Taxonomy" id="3708"/>
    <lineage>
        <taxon>Eukaryota</taxon>
        <taxon>Viridiplantae</taxon>
        <taxon>Streptophyta</taxon>
        <taxon>Embryophyta</taxon>
        <taxon>Tracheophyta</taxon>
        <taxon>Spermatophyta</taxon>
        <taxon>Magnoliopsida</taxon>
        <taxon>eudicotyledons</taxon>
        <taxon>Gunneridae</taxon>
        <taxon>Pentapetalae</taxon>
        <taxon>rosids</taxon>
        <taxon>malvids</taxon>
        <taxon>Brassicales</taxon>
        <taxon>Brassicaceae</taxon>
        <taxon>Brassiceae</taxon>
        <taxon>Brassica</taxon>
    </lineage>
</organism>
<accession>A0ABQ8C2R4</accession>
<protein>
    <recommendedName>
        <fullName evidence="6">Pentatricopeptide repeat-containing protein</fullName>
    </recommendedName>
</protein>
<dbReference type="PANTHER" id="PTHR45717:SF22">
    <property type="entry name" value="PENTATRICOPEPTIDE REPEAT (PPR) SUPERFAMILY PROTEIN"/>
    <property type="match status" value="1"/>
</dbReference>
<evidence type="ECO:0000256" key="3">
    <source>
        <dbReference type="SAM" id="MobiDB-lite"/>
    </source>
</evidence>
<proteinExistence type="inferred from homology"/>
<dbReference type="InterPro" id="IPR011990">
    <property type="entry name" value="TPR-like_helical_dom_sf"/>
</dbReference>
<feature type="region of interest" description="Disordered" evidence="3">
    <location>
        <begin position="357"/>
        <end position="394"/>
    </location>
</feature>
<feature type="non-terminal residue" evidence="4">
    <location>
        <position position="771"/>
    </location>
</feature>
<dbReference type="PANTHER" id="PTHR45717">
    <property type="entry name" value="OS12G0527900 PROTEIN"/>
    <property type="match status" value="1"/>
</dbReference>
<comment type="similarity">
    <text evidence="1">Belongs to the PPR family. P subfamily.</text>
</comment>
<evidence type="ECO:0000313" key="4">
    <source>
        <dbReference type="EMBL" id="KAH0911356.1"/>
    </source>
</evidence>
<reference evidence="4 5" key="1">
    <citation type="submission" date="2021-05" db="EMBL/GenBank/DDBJ databases">
        <title>Genome Assembly of Synthetic Allotetraploid Brassica napus Reveals Homoeologous Exchanges between Subgenomes.</title>
        <authorList>
            <person name="Davis J.T."/>
        </authorList>
    </citation>
    <scope>NUCLEOTIDE SEQUENCE [LARGE SCALE GENOMIC DNA]</scope>
    <source>
        <strain evidence="5">cv. Da-Ae</strain>
        <tissue evidence="4">Seedling</tissue>
    </source>
</reference>
<dbReference type="EMBL" id="JAGKQM010000009">
    <property type="protein sequence ID" value="KAH0911356.1"/>
    <property type="molecule type" value="Genomic_DNA"/>
</dbReference>
<dbReference type="NCBIfam" id="TIGR00756">
    <property type="entry name" value="PPR"/>
    <property type="match status" value="1"/>
</dbReference>
<feature type="compositionally biased region" description="Basic and acidic residues" evidence="3">
    <location>
        <begin position="358"/>
        <end position="373"/>
    </location>
</feature>
<keyword evidence="2" id="KW-0677">Repeat</keyword>
<evidence type="ECO:0008006" key="6">
    <source>
        <dbReference type="Google" id="ProtNLM"/>
    </source>
</evidence>
<dbReference type="InterPro" id="IPR002885">
    <property type="entry name" value="PPR_rpt"/>
</dbReference>
<dbReference type="Pfam" id="PF01535">
    <property type="entry name" value="PPR"/>
    <property type="match status" value="1"/>
</dbReference>
<dbReference type="Proteomes" id="UP000824890">
    <property type="component" value="Unassembled WGS sequence"/>
</dbReference>
<keyword evidence="5" id="KW-1185">Reference proteome</keyword>
<dbReference type="Gene3D" id="1.25.40.10">
    <property type="entry name" value="Tetratricopeptide repeat domain"/>
    <property type="match status" value="2"/>
</dbReference>
<sequence length="771" mass="85431">RMMQNLGQYSKRFLSFRKTQAIIQFTRTLTSAKLNDTLHSRVMAVENRFPFLWRVKVTPVLNEWLKQGNEINPTDLRAVIKALCESQRFDHALQVSEWITKRGVFEISTEDVASRLYLIEIHSGLSEAENFFKSIPENMKDDLVYTTLLSFYTKDKETRHEAEATYQKMRENNMLFKPNPYYKMISLYGLLGETNKVDEILRQMIENGVQHDITLTSNNVLKAYASVPDVEAMEKFLKRIEYEMPPFALAWQTGISMARAYLKCGSNRKAIEMLRRTEQVVDAKSKDVANKVLMEMYGEAGAKRDEARLYISQNAKQRQRKGACRCKGSGGRSSHHPGYYYGGCGGGCGSIRGGGDGSRADDNGGGDDSRADDDGGGDGTRADDNGGGVGADNDGDGGGGCGGCENDAKPWTTLKTISLVRENTADSILAYPNLNDTLHSRVMAVEKRFLRRVKVTPVLDEWLKQGNETNPTDLRAVINALCQSQRFDHALQVSEWITKRGVFELSTEDFASRLYLIEINSGLSEAEKLFKSIPENMKNDSVYTTLLSFYTKSKKTRHKAEATYEKMKEKDLLFIPNPYYEMISLYGLLGETNMVDEVLRQMEENEVVHDKTLTENNVLKAYASVPADVEAMEKLFLKRIEDETLPNKHAKAYLKCGSNGKAIEMLRRTELVVDAKSKDAASKVLMEMYGEAGAKQDESRLYRRINQNAKQGQRKGSGGRSSHHPGYYGGCGGGDGSRADDNGGGIGADTDGGIGGGCDSGGGGCGGGCGG</sequence>
<feature type="compositionally biased region" description="Gly residues" evidence="3">
    <location>
        <begin position="385"/>
        <end position="394"/>
    </location>
</feature>
<name>A0ABQ8C2R4_BRANA</name>
<evidence type="ECO:0000256" key="2">
    <source>
        <dbReference type="ARBA" id="ARBA00022737"/>
    </source>
</evidence>
<feature type="region of interest" description="Disordered" evidence="3">
    <location>
        <begin position="708"/>
        <end position="734"/>
    </location>
</feature>
<comment type="caution">
    <text evidence="4">The sequence shown here is derived from an EMBL/GenBank/DDBJ whole genome shotgun (WGS) entry which is preliminary data.</text>
</comment>
<evidence type="ECO:0000313" key="5">
    <source>
        <dbReference type="Proteomes" id="UP000824890"/>
    </source>
</evidence>
<gene>
    <name evidence="4" type="ORF">HID58_034677</name>
</gene>